<dbReference type="HOGENOM" id="CLU_3288830_0_0_5"/>
<organism evidence="2 3">
    <name type="scientific">Ehrlichia japonica</name>
    <dbReference type="NCBI Taxonomy" id="391036"/>
    <lineage>
        <taxon>Bacteria</taxon>
        <taxon>Pseudomonadati</taxon>
        <taxon>Pseudomonadota</taxon>
        <taxon>Alphaproteobacteria</taxon>
        <taxon>Rickettsiales</taxon>
        <taxon>Anaplasmataceae</taxon>
        <taxon>Ehrlichia</taxon>
    </lineage>
</organism>
<keyword evidence="3" id="KW-1185">Reference proteome</keyword>
<keyword evidence="1" id="KW-0812">Transmembrane</keyword>
<reference evidence="2 3" key="1">
    <citation type="submission" date="2014-03" db="EMBL/GenBank/DDBJ databases">
        <title>Sequencing and Comparison of Genomes and Transcriptome Profiles of Human Ehrlichiosis Agents.</title>
        <authorList>
            <person name="Lin M."/>
            <person name="Daugherty S.C."/>
            <person name="Nagaraj S."/>
            <person name="Cheng Z."/>
            <person name="Xiong Q."/>
            <person name="Lin F.-Y."/>
            <person name="Sengamalay N."/>
            <person name="Ott S."/>
            <person name="Godinez A."/>
            <person name="Tallon L.J."/>
            <person name="Sadzewicz L."/>
            <person name="Fraser C.M."/>
            <person name="Dunning Hotopp J.C."/>
            <person name="Rikihisa Y."/>
        </authorList>
    </citation>
    <scope>NUCLEOTIDE SEQUENCE [LARGE SCALE GENOMIC DNA]</scope>
    <source>
        <strain evidence="2 3">HF</strain>
    </source>
</reference>
<sequence length="40" mass="4796">MPNMLHHWYIMKSLTIKIIVSCICSGMFLEKDFFNYGRNI</sequence>
<dbReference type="EMBL" id="CP007474">
    <property type="protein sequence ID" value="AHX04916.1"/>
    <property type="molecule type" value="Genomic_DNA"/>
</dbReference>
<proteinExistence type="predicted"/>
<gene>
    <name evidence="2" type="ORF">EHF_0396</name>
</gene>
<dbReference type="Proteomes" id="UP000023762">
    <property type="component" value="Chromosome"/>
</dbReference>
<dbReference type="KEGG" id="ehh:EHF_0396"/>
<evidence type="ECO:0000313" key="3">
    <source>
        <dbReference type="Proteomes" id="UP000023762"/>
    </source>
</evidence>
<protein>
    <submittedName>
        <fullName evidence="2">Uncharacterized protein</fullName>
    </submittedName>
</protein>
<accession>X5GL95</accession>
<evidence type="ECO:0000313" key="2">
    <source>
        <dbReference type="EMBL" id="AHX04916.1"/>
    </source>
</evidence>
<evidence type="ECO:0000256" key="1">
    <source>
        <dbReference type="SAM" id="Phobius"/>
    </source>
</evidence>
<keyword evidence="1" id="KW-1133">Transmembrane helix</keyword>
<dbReference type="AlphaFoldDB" id="X5GL95"/>
<name>X5GL95_9RICK</name>
<feature type="transmembrane region" description="Helical" evidence="1">
    <location>
        <begin position="6"/>
        <end position="29"/>
    </location>
</feature>
<keyword evidence="1" id="KW-0472">Membrane</keyword>